<keyword evidence="2" id="KW-0472">Membrane</keyword>
<feature type="transmembrane region" description="Helical" evidence="2">
    <location>
        <begin position="276"/>
        <end position="298"/>
    </location>
</feature>
<dbReference type="AlphaFoldDB" id="A0A9W7LFF9"/>
<sequence>METQPGANWPPVRDFFCVPIDDGVGRVEGGDASLYFYFDINFKVPIIGVDTQQGTGGWAGPYTVLLPDFTVDPTSDSMGCTSGMKLRYVTSLTTSLLQMPLEYNLTEDLADYTNFLGPHSVQNMAEIQGTGEGWESNPWGGGGTCEGGDVKPVLPVMEWYKGCKGKDGKETMRVKFFYHLLVYPEMDSAISKTLSKWAADKSKPIISGPYCINGQLKAFSFDLIFDSFSGNPMMNFNSGCGGGGTPCRPEWIRGGGEGTEDPDIHHEQKTEINLKLSLYLGICCVGLLGCCFGLACYVRALKSRLEEWGRSEEDSLLGELEYERFNEETKDEGDETRNAGEGEGGFRGSITF</sequence>
<dbReference type="OrthoDB" id="192268at2759"/>
<keyword evidence="2" id="KW-0812">Transmembrane</keyword>
<reference evidence="4" key="1">
    <citation type="journal article" date="2023" name="Commun. Biol.">
        <title>Genome analysis of Parmales, the sister group of diatoms, reveals the evolutionary specialization of diatoms from phago-mixotrophs to photoautotrophs.</title>
        <authorList>
            <person name="Ban H."/>
            <person name="Sato S."/>
            <person name="Yoshikawa S."/>
            <person name="Yamada K."/>
            <person name="Nakamura Y."/>
            <person name="Ichinomiya M."/>
            <person name="Sato N."/>
            <person name="Blanc-Mathieu R."/>
            <person name="Endo H."/>
            <person name="Kuwata A."/>
            <person name="Ogata H."/>
        </authorList>
    </citation>
    <scope>NUCLEOTIDE SEQUENCE [LARGE SCALE GENOMIC DNA]</scope>
</reference>
<name>A0A9W7LFF9_9STRA</name>
<keyword evidence="4" id="KW-1185">Reference proteome</keyword>
<evidence type="ECO:0000256" key="1">
    <source>
        <dbReference type="SAM" id="MobiDB-lite"/>
    </source>
</evidence>
<feature type="region of interest" description="Disordered" evidence="1">
    <location>
        <begin position="325"/>
        <end position="352"/>
    </location>
</feature>
<gene>
    <name evidence="3" type="ORF">TrCOL_g3733</name>
</gene>
<comment type="caution">
    <text evidence="3">The sequence shown here is derived from an EMBL/GenBank/DDBJ whole genome shotgun (WGS) entry which is preliminary data.</text>
</comment>
<evidence type="ECO:0000313" key="3">
    <source>
        <dbReference type="EMBL" id="GMI49075.1"/>
    </source>
</evidence>
<proteinExistence type="predicted"/>
<dbReference type="EMBL" id="BRYA01000460">
    <property type="protein sequence ID" value="GMI49075.1"/>
    <property type="molecule type" value="Genomic_DNA"/>
</dbReference>
<organism evidence="3 4">
    <name type="scientific">Triparma columacea</name>
    <dbReference type="NCBI Taxonomy" id="722753"/>
    <lineage>
        <taxon>Eukaryota</taxon>
        <taxon>Sar</taxon>
        <taxon>Stramenopiles</taxon>
        <taxon>Ochrophyta</taxon>
        <taxon>Bolidophyceae</taxon>
        <taxon>Parmales</taxon>
        <taxon>Triparmaceae</taxon>
        <taxon>Triparma</taxon>
    </lineage>
</organism>
<evidence type="ECO:0000256" key="2">
    <source>
        <dbReference type="SAM" id="Phobius"/>
    </source>
</evidence>
<feature type="compositionally biased region" description="Gly residues" evidence="1">
    <location>
        <begin position="341"/>
        <end position="352"/>
    </location>
</feature>
<accession>A0A9W7LFF9</accession>
<protein>
    <submittedName>
        <fullName evidence="3">Uncharacterized protein</fullName>
    </submittedName>
</protein>
<dbReference type="Proteomes" id="UP001165065">
    <property type="component" value="Unassembled WGS sequence"/>
</dbReference>
<evidence type="ECO:0000313" key="4">
    <source>
        <dbReference type="Proteomes" id="UP001165065"/>
    </source>
</evidence>
<keyword evidence="2" id="KW-1133">Transmembrane helix</keyword>